<keyword evidence="2" id="KW-1185">Reference proteome</keyword>
<accession>A0A3N6P0T8</accession>
<sequence length="68" mass="7830">MKGVSPQESVGKKKQEEKKVFDCVCVAFCRKAEQSSMALLNNMILLRQQVIKKPIANSFRAGQNFRRW</sequence>
<dbReference type="EMBL" id="RCBY01000100">
    <property type="protein sequence ID" value="RQH38958.1"/>
    <property type="molecule type" value="Genomic_DNA"/>
</dbReference>
<comment type="caution">
    <text evidence="1">The sequence shown here is derived from an EMBL/GenBank/DDBJ whole genome shotgun (WGS) entry which is preliminary data.</text>
</comment>
<dbReference type="AlphaFoldDB" id="A0A3N6P0T8"/>
<name>A0A3N6P0T8_9CYAN</name>
<protein>
    <submittedName>
        <fullName evidence="1">Uncharacterized protein</fullName>
    </submittedName>
</protein>
<proteinExistence type="predicted"/>
<evidence type="ECO:0000313" key="2">
    <source>
        <dbReference type="Proteomes" id="UP000269154"/>
    </source>
</evidence>
<evidence type="ECO:0000313" key="1">
    <source>
        <dbReference type="EMBL" id="RQH38958.1"/>
    </source>
</evidence>
<organism evidence="1 2">
    <name type="scientific">Okeania hirsuta</name>
    <dbReference type="NCBI Taxonomy" id="1458930"/>
    <lineage>
        <taxon>Bacteria</taxon>
        <taxon>Bacillati</taxon>
        <taxon>Cyanobacteriota</taxon>
        <taxon>Cyanophyceae</taxon>
        <taxon>Oscillatoriophycideae</taxon>
        <taxon>Oscillatoriales</taxon>
        <taxon>Microcoleaceae</taxon>
        <taxon>Okeania</taxon>
    </lineage>
</organism>
<gene>
    <name evidence="1" type="ORF">D5R40_17595</name>
</gene>
<reference evidence="1 2" key="1">
    <citation type="journal article" date="2018" name="ACS Chem. Biol.">
        <title>Ketoreductase domain dysfunction expands chemodiversity: malyngamide biosynthesis in the cyanobacterium Okeania hirsuta.</title>
        <authorList>
            <person name="Moss N.A."/>
            <person name="Leao T."/>
            <person name="Rankin M."/>
            <person name="McCullough T.M."/>
            <person name="Qu P."/>
            <person name="Korobeynikov A."/>
            <person name="Smith J.L."/>
            <person name="Gerwick L."/>
            <person name="Gerwick W.H."/>
        </authorList>
    </citation>
    <scope>NUCLEOTIDE SEQUENCE [LARGE SCALE GENOMIC DNA]</scope>
    <source>
        <strain evidence="1 2">PAB10Feb10-1</strain>
    </source>
</reference>
<dbReference type="Proteomes" id="UP000269154">
    <property type="component" value="Unassembled WGS sequence"/>
</dbReference>